<dbReference type="InterPro" id="IPR024726">
    <property type="entry name" value="FhuF_C"/>
</dbReference>
<accession>A0AA41TWN5</accession>
<protein>
    <submittedName>
        <fullName evidence="2">(2Fe-2S)-binding protein</fullName>
    </submittedName>
</protein>
<dbReference type="Proteomes" id="UP001165378">
    <property type="component" value="Unassembled WGS sequence"/>
</dbReference>
<evidence type="ECO:0000313" key="3">
    <source>
        <dbReference type="Proteomes" id="UP001165378"/>
    </source>
</evidence>
<dbReference type="AlphaFoldDB" id="A0AA41TWN5"/>
<evidence type="ECO:0000313" key="2">
    <source>
        <dbReference type="EMBL" id="MCF2526018.1"/>
    </source>
</evidence>
<dbReference type="EMBL" id="JAKFHA010000001">
    <property type="protein sequence ID" value="MCF2526018.1"/>
    <property type="molecule type" value="Genomic_DNA"/>
</dbReference>
<comment type="caution">
    <text evidence="2">The sequence shown here is derived from an EMBL/GenBank/DDBJ whole genome shotgun (WGS) entry which is preliminary data.</text>
</comment>
<evidence type="ECO:0000259" key="1">
    <source>
        <dbReference type="Pfam" id="PF11575"/>
    </source>
</evidence>
<dbReference type="GO" id="GO:0051537">
    <property type="term" value="F:2 iron, 2 sulfur cluster binding"/>
    <property type="evidence" value="ECO:0007669"/>
    <property type="project" value="InterPro"/>
</dbReference>
<sequence length="45" mass="4736">MHRTSCCLIYRAPGQAMCTSCPGRPPAERTADLAQLASRMGGGRG</sequence>
<feature type="domain" description="Ferric siderophore reductase C-terminal" evidence="1">
    <location>
        <begin position="3"/>
        <end position="22"/>
    </location>
</feature>
<gene>
    <name evidence="2" type="ORF">LZ495_02100</name>
</gene>
<proteinExistence type="predicted"/>
<reference evidence="2" key="1">
    <citation type="submission" date="2022-01" db="EMBL/GenBank/DDBJ databases">
        <title>Genome-Based Taxonomic Classification of the Phylum Actinobacteria.</title>
        <authorList>
            <person name="Gao Y."/>
        </authorList>
    </citation>
    <scope>NUCLEOTIDE SEQUENCE</scope>
    <source>
        <strain evidence="2">KLBMP 8922</strain>
    </source>
</reference>
<keyword evidence="3" id="KW-1185">Reference proteome</keyword>
<organism evidence="2 3">
    <name type="scientific">Yinghuangia soli</name>
    <dbReference type="NCBI Taxonomy" id="2908204"/>
    <lineage>
        <taxon>Bacteria</taxon>
        <taxon>Bacillati</taxon>
        <taxon>Actinomycetota</taxon>
        <taxon>Actinomycetes</taxon>
        <taxon>Kitasatosporales</taxon>
        <taxon>Streptomycetaceae</taxon>
        <taxon>Yinghuangia</taxon>
    </lineage>
</organism>
<dbReference type="Pfam" id="PF11575">
    <property type="entry name" value="FhuF_C"/>
    <property type="match status" value="1"/>
</dbReference>
<name>A0AA41TWN5_9ACTN</name>